<proteinExistence type="inferred from homology"/>
<protein>
    <submittedName>
        <fullName evidence="4">Uncharacterized protein</fullName>
    </submittedName>
</protein>
<feature type="region of interest" description="Disordered" evidence="3">
    <location>
        <begin position="315"/>
        <end position="355"/>
    </location>
</feature>
<evidence type="ECO:0000256" key="1">
    <source>
        <dbReference type="ARBA" id="ARBA00006484"/>
    </source>
</evidence>
<sequence length="632" mass="64136">MLCPPMPQAPSQGSNAQTTQPYASASISKPGLFSYLAGWSQRNGLGSSSEVDEVVGRYGARGKVIFVTGATSPIAQALCTSLYRHGATVVLGCRGPSSRGEELATTLHTAALQQQQRQRCAAPSNSSSPASNGHAQQELATGSSHKAGGTPGSASDMSTASQADNILANTTVGANHKGAAALEAGVTAAAESTPQKAANAITGAQSEGGAGTTFIPSGEGGGSGRAETQDSMGRLLHVPCDFSCLDGAKACADAYEALGLPLHILINCVSTISPAFKLTPDNMEEHFGVNHLAPFLLTARLLPLMARSACGSPPTHQFDSGSSGSGSSSCGSSGFDARKASCQSPEPPAQHVMSPPADEGLARVVWVSCSAHYITYLPSRGAGRHAAWWPVQGPGAGYAYLSPQAYGLSKAAAILGSRELANRAAAAGLPIAAFSVHPGVTTDGLKRYGGYSSDTWAHRMKAALADGMAAMKALKSHSQAAASIAYAALAPELVAPAPALPHASAASQQKPAPAGPPLELALKSGAAAAPSPSQLWQQESTVGATTAAKTDAASGAAAAAAPNTANADIPSLIRMPRAPSHAYCEDCSISKPSPAACDDELACTLWELSESLTASHLADALYMECLYPQGIR</sequence>
<feature type="compositionally biased region" description="Low complexity" evidence="3">
    <location>
        <begin position="112"/>
        <end position="132"/>
    </location>
</feature>
<evidence type="ECO:0000313" key="4">
    <source>
        <dbReference type="EMBL" id="CAE0488952.1"/>
    </source>
</evidence>
<evidence type="ECO:0000256" key="3">
    <source>
        <dbReference type="SAM" id="MobiDB-lite"/>
    </source>
</evidence>
<dbReference type="Gene3D" id="3.40.50.720">
    <property type="entry name" value="NAD(P)-binding Rossmann-like Domain"/>
    <property type="match status" value="2"/>
</dbReference>
<dbReference type="SUPFAM" id="SSF51735">
    <property type="entry name" value="NAD(P)-binding Rossmann-fold domains"/>
    <property type="match status" value="1"/>
</dbReference>
<dbReference type="GO" id="GO:0016491">
    <property type="term" value="F:oxidoreductase activity"/>
    <property type="evidence" value="ECO:0007669"/>
    <property type="project" value="UniProtKB-KW"/>
</dbReference>
<dbReference type="PANTHER" id="PTHR24320">
    <property type="entry name" value="RETINOL DEHYDROGENASE"/>
    <property type="match status" value="1"/>
</dbReference>
<dbReference type="EMBL" id="HBIP01007539">
    <property type="protein sequence ID" value="CAE0488952.1"/>
    <property type="molecule type" value="Transcribed_RNA"/>
</dbReference>
<comment type="similarity">
    <text evidence="1">Belongs to the short-chain dehydrogenases/reductases (SDR) family.</text>
</comment>
<dbReference type="PANTHER" id="PTHR24320:SF148">
    <property type="entry name" value="NAD(P)-BINDING ROSSMANN-FOLD SUPERFAMILY PROTEIN"/>
    <property type="match status" value="1"/>
</dbReference>
<gene>
    <name evidence="4" type="ORF">DTER00134_LOCUS4022</name>
</gene>
<evidence type="ECO:0000256" key="2">
    <source>
        <dbReference type="ARBA" id="ARBA00023002"/>
    </source>
</evidence>
<feature type="region of interest" description="Disordered" evidence="3">
    <location>
        <begin position="1"/>
        <end position="21"/>
    </location>
</feature>
<name>A0A7S3QPA3_DUNTE</name>
<keyword evidence="2" id="KW-0560">Oxidoreductase</keyword>
<feature type="compositionally biased region" description="Polar residues" evidence="3">
    <location>
        <begin position="133"/>
        <end position="144"/>
    </location>
</feature>
<feature type="compositionally biased region" description="Polar residues" evidence="3">
    <location>
        <begin position="9"/>
        <end position="21"/>
    </location>
</feature>
<feature type="compositionally biased region" description="Low complexity" evidence="3">
    <location>
        <begin position="320"/>
        <end position="334"/>
    </location>
</feature>
<reference evidence="4" key="1">
    <citation type="submission" date="2021-01" db="EMBL/GenBank/DDBJ databases">
        <authorList>
            <person name="Corre E."/>
            <person name="Pelletier E."/>
            <person name="Niang G."/>
            <person name="Scheremetjew M."/>
            <person name="Finn R."/>
            <person name="Kale V."/>
            <person name="Holt S."/>
            <person name="Cochrane G."/>
            <person name="Meng A."/>
            <person name="Brown T."/>
            <person name="Cohen L."/>
        </authorList>
    </citation>
    <scope>NUCLEOTIDE SEQUENCE</scope>
    <source>
        <strain evidence="4">CCMP1320</strain>
    </source>
</reference>
<dbReference type="AlphaFoldDB" id="A0A7S3QPA3"/>
<feature type="region of interest" description="Disordered" evidence="3">
    <location>
        <begin position="112"/>
        <end position="158"/>
    </location>
</feature>
<organism evidence="4">
    <name type="scientific">Dunaliella tertiolecta</name>
    <name type="common">Green alga</name>
    <dbReference type="NCBI Taxonomy" id="3047"/>
    <lineage>
        <taxon>Eukaryota</taxon>
        <taxon>Viridiplantae</taxon>
        <taxon>Chlorophyta</taxon>
        <taxon>core chlorophytes</taxon>
        <taxon>Chlorophyceae</taxon>
        <taxon>CS clade</taxon>
        <taxon>Chlamydomonadales</taxon>
        <taxon>Dunaliellaceae</taxon>
        <taxon>Dunaliella</taxon>
    </lineage>
</organism>
<accession>A0A7S3QPA3</accession>
<dbReference type="InterPro" id="IPR036291">
    <property type="entry name" value="NAD(P)-bd_dom_sf"/>
</dbReference>
<feature type="region of interest" description="Disordered" evidence="3">
    <location>
        <begin position="197"/>
        <end position="228"/>
    </location>
</feature>